<dbReference type="RefSeq" id="WP_378935185.1">
    <property type="nucleotide sequence ID" value="NZ_JBHLVO010000011.1"/>
</dbReference>
<reference evidence="2 3" key="1">
    <citation type="submission" date="2024-09" db="EMBL/GenBank/DDBJ databases">
        <authorList>
            <person name="Sun Q."/>
            <person name="Mori K."/>
        </authorList>
    </citation>
    <scope>NUCLEOTIDE SEQUENCE [LARGE SCALE GENOMIC DNA]</scope>
    <source>
        <strain evidence="2 3">CCM 7228</strain>
    </source>
</reference>
<dbReference type="SUPFAM" id="SSF51905">
    <property type="entry name" value="FAD/NAD(P)-binding domain"/>
    <property type="match status" value="1"/>
</dbReference>
<dbReference type="EMBL" id="JBHLVO010000011">
    <property type="protein sequence ID" value="MFC0272552.1"/>
    <property type="molecule type" value="Genomic_DNA"/>
</dbReference>
<dbReference type="InterPro" id="IPR036188">
    <property type="entry name" value="FAD/NAD-bd_sf"/>
</dbReference>
<keyword evidence="3" id="KW-1185">Reference proteome</keyword>
<evidence type="ECO:0000313" key="2">
    <source>
        <dbReference type="EMBL" id="MFC0272552.1"/>
    </source>
</evidence>
<comment type="caution">
    <text evidence="2">The sequence shown here is derived from an EMBL/GenBank/DDBJ whole genome shotgun (WGS) entry which is preliminary data.</text>
</comment>
<name>A0ABV6GFU5_9BACI</name>
<dbReference type="InterPro" id="IPR002937">
    <property type="entry name" value="Amino_oxidase"/>
</dbReference>
<sequence length="72" mass="8271">MGINLENHTHDYRQVNHVYDFHSLEPRYQHLRPTQKTPIQGLILAGDFTKQPYFSTMEGAVFSGVKAAKLVK</sequence>
<gene>
    <name evidence="2" type="ORF">ACFFIX_14030</name>
</gene>
<accession>A0ABV6GFU5</accession>
<protein>
    <submittedName>
        <fullName evidence="2">FAD-dependent oxidoreductase</fullName>
    </submittedName>
</protein>
<organism evidence="2 3">
    <name type="scientific">Metabacillus herbersteinensis</name>
    <dbReference type="NCBI Taxonomy" id="283816"/>
    <lineage>
        <taxon>Bacteria</taxon>
        <taxon>Bacillati</taxon>
        <taxon>Bacillota</taxon>
        <taxon>Bacilli</taxon>
        <taxon>Bacillales</taxon>
        <taxon>Bacillaceae</taxon>
        <taxon>Metabacillus</taxon>
    </lineage>
</organism>
<dbReference type="Proteomes" id="UP001589854">
    <property type="component" value="Unassembled WGS sequence"/>
</dbReference>
<feature type="domain" description="Amine oxidase" evidence="1">
    <location>
        <begin position="12"/>
        <end position="71"/>
    </location>
</feature>
<evidence type="ECO:0000259" key="1">
    <source>
        <dbReference type="Pfam" id="PF01593"/>
    </source>
</evidence>
<evidence type="ECO:0000313" key="3">
    <source>
        <dbReference type="Proteomes" id="UP001589854"/>
    </source>
</evidence>
<proteinExistence type="predicted"/>
<dbReference type="Pfam" id="PF01593">
    <property type="entry name" value="Amino_oxidase"/>
    <property type="match status" value="1"/>
</dbReference>